<organism evidence="2 3">
    <name type="scientific">Nocardioides lianchengensis</name>
    <dbReference type="NCBI Taxonomy" id="1045774"/>
    <lineage>
        <taxon>Bacteria</taxon>
        <taxon>Bacillati</taxon>
        <taxon>Actinomycetota</taxon>
        <taxon>Actinomycetes</taxon>
        <taxon>Propionibacteriales</taxon>
        <taxon>Nocardioidaceae</taxon>
        <taxon>Nocardioides</taxon>
    </lineage>
</organism>
<name>A0A1G6LQJ9_9ACTN</name>
<dbReference type="STRING" id="1045774.SAMN05421872_102326"/>
<evidence type="ECO:0000256" key="1">
    <source>
        <dbReference type="SAM" id="MobiDB-lite"/>
    </source>
</evidence>
<keyword evidence="3" id="KW-1185">Reference proteome</keyword>
<feature type="compositionally biased region" description="Low complexity" evidence="1">
    <location>
        <begin position="271"/>
        <end position="289"/>
    </location>
</feature>
<dbReference type="Proteomes" id="UP000199034">
    <property type="component" value="Unassembled WGS sequence"/>
</dbReference>
<evidence type="ECO:0000313" key="3">
    <source>
        <dbReference type="Proteomes" id="UP000199034"/>
    </source>
</evidence>
<feature type="region of interest" description="Disordered" evidence="1">
    <location>
        <begin position="383"/>
        <end position="418"/>
    </location>
</feature>
<feature type="compositionally biased region" description="Pro residues" evidence="1">
    <location>
        <begin position="385"/>
        <end position="394"/>
    </location>
</feature>
<accession>A0A1G6LQJ9</accession>
<feature type="region of interest" description="Disordered" evidence="1">
    <location>
        <begin position="264"/>
        <end position="293"/>
    </location>
</feature>
<evidence type="ECO:0000313" key="2">
    <source>
        <dbReference type="EMBL" id="SDC45384.1"/>
    </source>
</evidence>
<proteinExistence type="predicted"/>
<gene>
    <name evidence="2" type="ORF">SAMN05421872_102326</name>
</gene>
<reference evidence="2 3" key="1">
    <citation type="submission" date="2016-10" db="EMBL/GenBank/DDBJ databases">
        <authorList>
            <person name="de Groot N.N."/>
        </authorList>
    </citation>
    <scope>NUCLEOTIDE SEQUENCE [LARGE SCALE GENOMIC DNA]</scope>
    <source>
        <strain evidence="2 3">CGMCC 4.6858</strain>
    </source>
</reference>
<protein>
    <submittedName>
        <fullName evidence="2">Uncharacterized protein</fullName>
    </submittedName>
</protein>
<sequence length="418" mass="44490">MRLTSVVRRAPLRGLGEVGVRHADETVDSVCTVAGDTEASTTVVALAVRRPARSKIPGSSHFGSPSHVDAWTITSATASLNGVWRSSRVDERSMSTSCTFRRCVATAAEAPGKSSFIRDAHSIEAACMVRYEAHHFSRVTRSDSGVRPANDVCPISVSRAAARPSIRPAASCDDVSRELRLSCRSVSQTAHAVTRPPMMPPRTPSLAMAHHHDGSFRCPPDQVSSMARTVSALYGRICRVTGDWKVIRRFFFSTNWSGSVIHATENDESDPSASSASLRLSSHSPRRPSVAPDSWSRILSSTLAASGSSSEMPAQRSNEAAWMSRTCDAQLRKSPRSTSSGIAEATSCASTVAISPNRAAEACSRCNRADLFSCRSVAQTAAPVAAPPTTPPNNPSSTTPHHVSPGFMTRTVQSGTGT</sequence>
<dbReference type="AlphaFoldDB" id="A0A1G6LQJ9"/>
<dbReference type="EMBL" id="FMZM01000002">
    <property type="protein sequence ID" value="SDC45384.1"/>
    <property type="molecule type" value="Genomic_DNA"/>
</dbReference>